<dbReference type="AlphaFoldDB" id="A0A2P6QT19"/>
<gene>
    <name evidence="2" type="ORF">RchiOBHm_Chr4g0401191</name>
</gene>
<dbReference type="Gramene" id="PRQ37314">
    <property type="protein sequence ID" value="PRQ37314"/>
    <property type="gene ID" value="RchiOBHm_Chr4g0401191"/>
</dbReference>
<sequence>MMKNDLLCWFFYVHQCFLISTIIVLQTGKVEVWKWSCGMLSC</sequence>
<reference evidence="2 3" key="1">
    <citation type="journal article" date="2018" name="Nat. Genet.">
        <title>The Rosa genome provides new insights in the design of modern roses.</title>
        <authorList>
            <person name="Bendahmane M."/>
        </authorList>
    </citation>
    <scope>NUCLEOTIDE SEQUENCE [LARGE SCALE GENOMIC DNA]</scope>
    <source>
        <strain evidence="3">cv. Old Blush</strain>
    </source>
</reference>
<name>A0A2P6QT19_ROSCH</name>
<dbReference type="Proteomes" id="UP000238479">
    <property type="component" value="Chromosome 4"/>
</dbReference>
<proteinExistence type="predicted"/>
<evidence type="ECO:0000313" key="2">
    <source>
        <dbReference type="EMBL" id="PRQ37314.1"/>
    </source>
</evidence>
<dbReference type="EMBL" id="PDCK01000042">
    <property type="protein sequence ID" value="PRQ37314.1"/>
    <property type="molecule type" value="Genomic_DNA"/>
</dbReference>
<evidence type="ECO:0000256" key="1">
    <source>
        <dbReference type="SAM" id="Phobius"/>
    </source>
</evidence>
<protein>
    <submittedName>
        <fullName evidence="2">Uncharacterized protein</fullName>
    </submittedName>
</protein>
<keyword evidence="1" id="KW-0812">Transmembrane</keyword>
<evidence type="ECO:0000313" key="3">
    <source>
        <dbReference type="Proteomes" id="UP000238479"/>
    </source>
</evidence>
<keyword evidence="3" id="KW-1185">Reference proteome</keyword>
<organism evidence="2 3">
    <name type="scientific">Rosa chinensis</name>
    <name type="common">China rose</name>
    <dbReference type="NCBI Taxonomy" id="74649"/>
    <lineage>
        <taxon>Eukaryota</taxon>
        <taxon>Viridiplantae</taxon>
        <taxon>Streptophyta</taxon>
        <taxon>Embryophyta</taxon>
        <taxon>Tracheophyta</taxon>
        <taxon>Spermatophyta</taxon>
        <taxon>Magnoliopsida</taxon>
        <taxon>eudicotyledons</taxon>
        <taxon>Gunneridae</taxon>
        <taxon>Pentapetalae</taxon>
        <taxon>rosids</taxon>
        <taxon>fabids</taxon>
        <taxon>Rosales</taxon>
        <taxon>Rosaceae</taxon>
        <taxon>Rosoideae</taxon>
        <taxon>Rosoideae incertae sedis</taxon>
        <taxon>Rosa</taxon>
    </lineage>
</organism>
<accession>A0A2P6QT19</accession>
<comment type="caution">
    <text evidence="2">The sequence shown here is derived from an EMBL/GenBank/DDBJ whole genome shotgun (WGS) entry which is preliminary data.</text>
</comment>
<keyword evidence="1" id="KW-1133">Transmembrane helix</keyword>
<feature type="transmembrane region" description="Helical" evidence="1">
    <location>
        <begin position="6"/>
        <end position="25"/>
    </location>
</feature>
<keyword evidence="1" id="KW-0472">Membrane</keyword>